<feature type="transmembrane region" description="Helical" evidence="1">
    <location>
        <begin position="202"/>
        <end position="220"/>
    </location>
</feature>
<keyword evidence="1" id="KW-0472">Membrane</keyword>
<proteinExistence type="predicted"/>
<gene>
    <name evidence="3" type="ORF">DR864_16385</name>
</gene>
<feature type="transmembrane region" description="Helical" evidence="1">
    <location>
        <begin position="85"/>
        <end position="102"/>
    </location>
</feature>
<feature type="transmembrane region" description="Helical" evidence="1">
    <location>
        <begin position="320"/>
        <end position="339"/>
    </location>
</feature>
<reference evidence="3 4" key="1">
    <citation type="submission" date="2018-07" db="EMBL/GenBank/DDBJ databases">
        <title>Genome sequencing of Runella.</title>
        <authorList>
            <person name="Baek M.-G."/>
            <person name="Yi H."/>
        </authorList>
    </citation>
    <scope>NUCLEOTIDE SEQUENCE [LARGE SCALE GENOMIC DNA]</scope>
    <source>
        <strain evidence="3 4">HYN0085</strain>
    </source>
</reference>
<evidence type="ECO:0000313" key="3">
    <source>
        <dbReference type="EMBL" id="AXE19216.1"/>
    </source>
</evidence>
<keyword evidence="1" id="KW-1133">Transmembrane helix</keyword>
<dbReference type="KEGG" id="run:DR864_16385"/>
<feature type="transmembrane region" description="Helical" evidence="1">
    <location>
        <begin position="170"/>
        <end position="190"/>
    </location>
</feature>
<dbReference type="GO" id="GO:0000271">
    <property type="term" value="P:polysaccharide biosynthetic process"/>
    <property type="evidence" value="ECO:0007669"/>
    <property type="project" value="TreeGrafter"/>
</dbReference>
<dbReference type="Pfam" id="PF01757">
    <property type="entry name" value="Acyl_transf_3"/>
    <property type="match status" value="1"/>
</dbReference>
<dbReference type="OrthoDB" id="9796461at2"/>
<feature type="transmembrane region" description="Helical" evidence="1">
    <location>
        <begin position="261"/>
        <end position="284"/>
    </location>
</feature>
<dbReference type="GO" id="GO:0016020">
    <property type="term" value="C:membrane"/>
    <property type="evidence" value="ECO:0007669"/>
    <property type="project" value="TreeGrafter"/>
</dbReference>
<evidence type="ECO:0000259" key="2">
    <source>
        <dbReference type="Pfam" id="PF01757"/>
    </source>
</evidence>
<dbReference type="InterPro" id="IPR050879">
    <property type="entry name" value="Acyltransferase_3"/>
</dbReference>
<feature type="transmembrane region" description="Helical" evidence="1">
    <location>
        <begin position="142"/>
        <end position="163"/>
    </location>
</feature>
<dbReference type="InterPro" id="IPR002656">
    <property type="entry name" value="Acyl_transf_3_dom"/>
</dbReference>
<dbReference type="RefSeq" id="WP_114068000.1">
    <property type="nucleotide sequence ID" value="NZ_CP030850.1"/>
</dbReference>
<dbReference type="AlphaFoldDB" id="A0A344TKP5"/>
<sequence length="360" mass="42032">MLSKPNNFHLIRLFAATQVVLLHARYHLAIGLPQGWEISIDFLKHFSGVPIFFTVSGFLILWSFDRQPSQWLIYVRNRLLRIFPGLYVCLLVTILVLLYFLGTEPFQQNPLGSVIWMVGQLTLFQFYTPTFLHDFGVGVPNGALWTIPIELQFYVLVPFIWYAWQRWKRWVIWVILGVSVLFYSLLNTFSLPNSMLHQLAKVSVFPYLYNFGFGMLFYVYNRQLSPWIKDQFLVWLGIYVLYIGVFFYTFGFYIPSYTPNAWGMVANILLSCVTISFAFSFRALSTRLLGEEDISYGIYIYHMIIINIFVELGLVKQVQFYLAALLCTFLAGLISWKWFEKPALRLKNHINPQDVDTLGS</sequence>
<feature type="domain" description="Acyltransferase 3" evidence="2">
    <location>
        <begin position="8"/>
        <end position="334"/>
    </location>
</feature>
<dbReference type="GO" id="GO:0016747">
    <property type="term" value="F:acyltransferase activity, transferring groups other than amino-acyl groups"/>
    <property type="evidence" value="ECO:0007669"/>
    <property type="project" value="InterPro"/>
</dbReference>
<name>A0A344TKP5_9BACT</name>
<accession>A0A344TKP5</accession>
<dbReference type="PANTHER" id="PTHR23028:SF53">
    <property type="entry name" value="ACYL_TRANSF_3 DOMAIN-CONTAINING PROTEIN"/>
    <property type="match status" value="1"/>
</dbReference>
<evidence type="ECO:0000256" key="1">
    <source>
        <dbReference type="SAM" id="Phobius"/>
    </source>
</evidence>
<keyword evidence="1" id="KW-0812">Transmembrane</keyword>
<organism evidence="3 4">
    <name type="scientific">Runella rosea</name>
    <dbReference type="NCBI Taxonomy" id="2259595"/>
    <lineage>
        <taxon>Bacteria</taxon>
        <taxon>Pseudomonadati</taxon>
        <taxon>Bacteroidota</taxon>
        <taxon>Cytophagia</taxon>
        <taxon>Cytophagales</taxon>
        <taxon>Spirosomataceae</taxon>
        <taxon>Runella</taxon>
    </lineage>
</organism>
<dbReference type="PANTHER" id="PTHR23028">
    <property type="entry name" value="ACETYLTRANSFERASE"/>
    <property type="match status" value="1"/>
</dbReference>
<dbReference type="EMBL" id="CP030850">
    <property type="protein sequence ID" value="AXE19216.1"/>
    <property type="molecule type" value="Genomic_DNA"/>
</dbReference>
<feature type="transmembrane region" description="Helical" evidence="1">
    <location>
        <begin position="45"/>
        <end position="64"/>
    </location>
</feature>
<feature type="transmembrane region" description="Helical" evidence="1">
    <location>
        <begin position="296"/>
        <end position="314"/>
    </location>
</feature>
<evidence type="ECO:0000313" key="4">
    <source>
        <dbReference type="Proteomes" id="UP000251993"/>
    </source>
</evidence>
<feature type="transmembrane region" description="Helical" evidence="1">
    <location>
        <begin position="232"/>
        <end position="255"/>
    </location>
</feature>
<protein>
    <recommendedName>
        <fullName evidence="2">Acyltransferase 3 domain-containing protein</fullName>
    </recommendedName>
</protein>
<dbReference type="Proteomes" id="UP000251993">
    <property type="component" value="Chromosome"/>
</dbReference>
<keyword evidence="4" id="KW-1185">Reference proteome</keyword>